<accession>A0AA88QRU9</accession>
<dbReference type="PROSITE" id="PS50089">
    <property type="entry name" value="ZF_RING_2"/>
    <property type="match status" value="1"/>
</dbReference>
<keyword evidence="6" id="KW-1185">Reference proteome</keyword>
<evidence type="ECO:0000259" key="4">
    <source>
        <dbReference type="PROSITE" id="PS50089"/>
    </source>
</evidence>
<dbReference type="InterPro" id="IPR001841">
    <property type="entry name" value="Znf_RING"/>
</dbReference>
<dbReference type="SUPFAM" id="SSF57850">
    <property type="entry name" value="RING/U-box"/>
    <property type="match status" value="1"/>
</dbReference>
<gene>
    <name evidence="5" type="ORF">RJ640_022134</name>
</gene>
<dbReference type="InterPro" id="IPR013083">
    <property type="entry name" value="Znf_RING/FYVE/PHD"/>
</dbReference>
<protein>
    <recommendedName>
        <fullName evidence="2">Protein preY, mitochondrial</fullName>
    </recommendedName>
</protein>
<dbReference type="InterPro" id="IPR005651">
    <property type="entry name" value="Trm112-like"/>
</dbReference>
<dbReference type="Pfam" id="PF03966">
    <property type="entry name" value="Trm112p"/>
    <property type="match status" value="1"/>
</dbReference>
<dbReference type="GO" id="GO:0008270">
    <property type="term" value="F:zinc ion binding"/>
    <property type="evidence" value="ECO:0007669"/>
    <property type="project" value="UniProtKB-KW"/>
</dbReference>
<dbReference type="PANTHER" id="PTHR33505:SF4">
    <property type="entry name" value="PROTEIN PREY, MITOCHONDRIAL"/>
    <property type="match status" value="1"/>
</dbReference>
<feature type="domain" description="RING-type" evidence="4">
    <location>
        <begin position="210"/>
        <end position="257"/>
    </location>
</feature>
<dbReference type="SUPFAM" id="SSF158997">
    <property type="entry name" value="Trm112p-like"/>
    <property type="match status" value="1"/>
</dbReference>
<evidence type="ECO:0000313" key="5">
    <source>
        <dbReference type="EMBL" id="KAK2973677.1"/>
    </source>
</evidence>
<evidence type="ECO:0000256" key="1">
    <source>
        <dbReference type="ARBA" id="ARBA00038479"/>
    </source>
</evidence>
<sequence>MVRVSRVLLRDGVGISKTLSEILVCPLSKQPLRVCEESNSLISDAIGVAYPIVDGIPCLVPSDGKIIEADDKPKPDDNIYECYTVSVENIWAASCLKAYALGLENFMRLPILCFSFWSSWELALNNARKEKTRTRCAMFKQAKSALMRKSNNPKSMLVSSIDILIDLLVGGWQRLVREQSYEEGEATRKEPTGNSVAFARGSRRLKDELCCVCLSKMEGGEDNSTTIRALPCLHEFHKACIGRWFDGCRGKTCPVCRFSMEEEEGKAHKTEELTEEMVIWFSSFHVAGF</sequence>
<evidence type="ECO:0000256" key="3">
    <source>
        <dbReference type="PROSITE-ProRule" id="PRU00175"/>
    </source>
</evidence>
<keyword evidence="3" id="KW-0862">Zinc</keyword>
<reference evidence="5" key="1">
    <citation type="submission" date="2022-12" db="EMBL/GenBank/DDBJ databases">
        <title>Draft genome assemblies for two species of Escallonia (Escalloniales).</title>
        <authorList>
            <person name="Chanderbali A."/>
            <person name="Dervinis C."/>
            <person name="Anghel I."/>
            <person name="Soltis D."/>
            <person name="Soltis P."/>
            <person name="Zapata F."/>
        </authorList>
    </citation>
    <scope>NUCLEOTIDE SEQUENCE</scope>
    <source>
        <strain evidence="5">UCBG92.1500</strain>
        <tissue evidence="5">Leaf</tissue>
    </source>
</reference>
<dbReference type="Proteomes" id="UP001187471">
    <property type="component" value="Unassembled WGS sequence"/>
</dbReference>
<dbReference type="Gene3D" id="2.20.25.10">
    <property type="match status" value="1"/>
</dbReference>
<dbReference type="AlphaFoldDB" id="A0AA88QRU9"/>
<evidence type="ECO:0000256" key="2">
    <source>
        <dbReference type="ARBA" id="ARBA00040939"/>
    </source>
</evidence>
<dbReference type="Pfam" id="PF13639">
    <property type="entry name" value="zf-RING_2"/>
    <property type="match status" value="1"/>
</dbReference>
<dbReference type="FunFam" id="2.20.25.10:FF:000023">
    <property type="entry name" value="Predicted protein"/>
    <property type="match status" value="1"/>
</dbReference>
<name>A0AA88QRU9_9ASTE</name>
<evidence type="ECO:0000313" key="6">
    <source>
        <dbReference type="Proteomes" id="UP001187471"/>
    </source>
</evidence>
<dbReference type="Gene3D" id="3.30.40.10">
    <property type="entry name" value="Zinc/RING finger domain, C3HC4 (zinc finger)"/>
    <property type="match status" value="1"/>
</dbReference>
<dbReference type="SMART" id="SM00184">
    <property type="entry name" value="RING"/>
    <property type="match status" value="1"/>
</dbReference>
<keyword evidence="3" id="KW-0479">Metal-binding</keyword>
<dbReference type="PANTHER" id="PTHR33505">
    <property type="entry name" value="ZGC:162634"/>
    <property type="match status" value="1"/>
</dbReference>
<organism evidence="5 6">
    <name type="scientific">Escallonia rubra</name>
    <dbReference type="NCBI Taxonomy" id="112253"/>
    <lineage>
        <taxon>Eukaryota</taxon>
        <taxon>Viridiplantae</taxon>
        <taxon>Streptophyta</taxon>
        <taxon>Embryophyta</taxon>
        <taxon>Tracheophyta</taxon>
        <taxon>Spermatophyta</taxon>
        <taxon>Magnoliopsida</taxon>
        <taxon>eudicotyledons</taxon>
        <taxon>Gunneridae</taxon>
        <taxon>Pentapetalae</taxon>
        <taxon>asterids</taxon>
        <taxon>campanulids</taxon>
        <taxon>Escalloniales</taxon>
        <taxon>Escalloniaceae</taxon>
        <taxon>Escallonia</taxon>
    </lineage>
</organism>
<dbReference type="EMBL" id="JAVXUO010002384">
    <property type="protein sequence ID" value="KAK2973677.1"/>
    <property type="molecule type" value="Genomic_DNA"/>
</dbReference>
<comment type="caution">
    <text evidence="5">The sequence shown here is derived from an EMBL/GenBank/DDBJ whole genome shotgun (WGS) entry which is preliminary data.</text>
</comment>
<keyword evidence="3" id="KW-0863">Zinc-finger</keyword>
<proteinExistence type="inferred from homology"/>
<comment type="similarity">
    <text evidence="1">Belongs to the PREY family.</text>
</comment>